<dbReference type="Proteomes" id="UP000053029">
    <property type="component" value="Unassembled WGS sequence"/>
</dbReference>
<evidence type="ECO:0000313" key="2">
    <source>
        <dbReference type="Proteomes" id="UP000053029"/>
    </source>
</evidence>
<keyword evidence="2" id="KW-1185">Reference proteome</keyword>
<dbReference type="RefSeq" id="XP_013286503.1">
    <property type="nucleotide sequence ID" value="XM_013431049.1"/>
</dbReference>
<proteinExistence type="predicted"/>
<dbReference type="PANTHER" id="PTHR39401">
    <property type="entry name" value="SNOAL-LIKE DOMAIN-CONTAINING PROTEIN"/>
    <property type="match status" value="1"/>
</dbReference>
<dbReference type="OrthoDB" id="3468019at2759"/>
<dbReference type="EMBL" id="KN846971">
    <property type="protein sequence ID" value="KIW82695.1"/>
    <property type="molecule type" value="Genomic_DNA"/>
</dbReference>
<dbReference type="SUPFAM" id="SSF54427">
    <property type="entry name" value="NTF2-like"/>
    <property type="match status" value="1"/>
</dbReference>
<sequence length="148" mass="16651">MTYTGQVPPSLADKIDPRIVPFFERFYHVSDTPSAHEDYVDSFLPDADFVMGSKGVKGRDQVLELRKGLWTGPVVTRKHKLEKIFPFGEGSLECMLYGTVDYGLRNGKQLTIEWSARAVLAEHDGKDLRFKLYQVYLDPAPVAAAAKD</sequence>
<dbReference type="HOGENOM" id="CLU_107714_2_0_1"/>
<evidence type="ECO:0000313" key="1">
    <source>
        <dbReference type="EMBL" id="KIW82695.1"/>
    </source>
</evidence>
<evidence type="ECO:0008006" key="3">
    <source>
        <dbReference type="Google" id="ProtNLM"/>
    </source>
</evidence>
<dbReference type="STRING" id="1442368.A0A0D2GVQ1"/>
<dbReference type="InterPro" id="IPR032710">
    <property type="entry name" value="NTF2-like_dom_sf"/>
</dbReference>
<organism evidence="1 2">
    <name type="scientific">Fonsecaea pedrosoi CBS 271.37</name>
    <dbReference type="NCBI Taxonomy" id="1442368"/>
    <lineage>
        <taxon>Eukaryota</taxon>
        <taxon>Fungi</taxon>
        <taxon>Dikarya</taxon>
        <taxon>Ascomycota</taxon>
        <taxon>Pezizomycotina</taxon>
        <taxon>Eurotiomycetes</taxon>
        <taxon>Chaetothyriomycetidae</taxon>
        <taxon>Chaetothyriales</taxon>
        <taxon>Herpotrichiellaceae</taxon>
        <taxon>Fonsecaea</taxon>
    </lineage>
</organism>
<dbReference type="AlphaFoldDB" id="A0A0D2GVQ1"/>
<accession>A0A0D2GVQ1</accession>
<dbReference type="GeneID" id="25305212"/>
<protein>
    <recommendedName>
        <fullName evidence="3">SnoaL-like domain-containing protein</fullName>
    </recommendedName>
</protein>
<reference evidence="1 2" key="1">
    <citation type="submission" date="2015-01" db="EMBL/GenBank/DDBJ databases">
        <title>The Genome Sequence of Fonsecaea pedrosoi CBS 271.37.</title>
        <authorList>
            <consortium name="The Broad Institute Genomics Platform"/>
            <person name="Cuomo C."/>
            <person name="de Hoog S."/>
            <person name="Gorbushina A."/>
            <person name="Stielow B."/>
            <person name="Teixiera M."/>
            <person name="Abouelleil A."/>
            <person name="Chapman S.B."/>
            <person name="Priest M."/>
            <person name="Young S.K."/>
            <person name="Wortman J."/>
            <person name="Nusbaum C."/>
            <person name="Birren B."/>
        </authorList>
    </citation>
    <scope>NUCLEOTIDE SEQUENCE [LARGE SCALE GENOMIC DNA]</scope>
    <source>
        <strain evidence="1 2">CBS 271.37</strain>
    </source>
</reference>
<gene>
    <name evidence="1" type="ORF">Z517_05722</name>
</gene>
<dbReference type="VEuPathDB" id="FungiDB:Z517_05722"/>
<dbReference type="PANTHER" id="PTHR39401:SF1">
    <property type="entry name" value="SNOAL-LIKE DOMAIN-CONTAINING PROTEIN"/>
    <property type="match status" value="1"/>
</dbReference>
<name>A0A0D2GVQ1_9EURO</name>